<protein>
    <submittedName>
        <fullName evidence="2">Uncharacterized protein</fullName>
    </submittedName>
</protein>
<name>A0A067CTI2_SAPPC</name>
<dbReference type="EMBL" id="KK583192">
    <property type="protein sequence ID" value="KDO33808.1"/>
    <property type="molecule type" value="Genomic_DNA"/>
</dbReference>
<organism evidence="2 3">
    <name type="scientific">Saprolegnia parasitica (strain CBS 223.65)</name>
    <dbReference type="NCBI Taxonomy" id="695850"/>
    <lineage>
        <taxon>Eukaryota</taxon>
        <taxon>Sar</taxon>
        <taxon>Stramenopiles</taxon>
        <taxon>Oomycota</taxon>
        <taxon>Saprolegniomycetes</taxon>
        <taxon>Saprolegniales</taxon>
        <taxon>Saprolegniaceae</taxon>
        <taxon>Saprolegnia</taxon>
    </lineage>
</organism>
<proteinExistence type="predicted"/>
<dbReference type="RefSeq" id="XP_012195444.1">
    <property type="nucleotide sequence ID" value="XM_012340054.1"/>
</dbReference>
<reference evidence="2 3" key="1">
    <citation type="journal article" date="2013" name="PLoS Genet.">
        <title>Distinctive expansion of potential virulence genes in the genome of the oomycete fish pathogen Saprolegnia parasitica.</title>
        <authorList>
            <person name="Jiang R.H."/>
            <person name="de Bruijn I."/>
            <person name="Haas B.J."/>
            <person name="Belmonte R."/>
            <person name="Lobach L."/>
            <person name="Christie J."/>
            <person name="van den Ackerveken G."/>
            <person name="Bottin A."/>
            <person name="Bulone V."/>
            <person name="Diaz-Moreno S.M."/>
            <person name="Dumas B."/>
            <person name="Fan L."/>
            <person name="Gaulin E."/>
            <person name="Govers F."/>
            <person name="Grenville-Briggs L.J."/>
            <person name="Horner N.R."/>
            <person name="Levin J.Z."/>
            <person name="Mammella M."/>
            <person name="Meijer H.J."/>
            <person name="Morris P."/>
            <person name="Nusbaum C."/>
            <person name="Oome S."/>
            <person name="Phillips A.J."/>
            <person name="van Rooyen D."/>
            <person name="Rzeszutek E."/>
            <person name="Saraiva M."/>
            <person name="Secombes C.J."/>
            <person name="Seidl M.F."/>
            <person name="Snel B."/>
            <person name="Stassen J.H."/>
            <person name="Sykes S."/>
            <person name="Tripathy S."/>
            <person name="van den Berg H."/>
            <person name="Vega-Arreguin J.C."/>
            <person name="Wawra S."/>
            <person name="Young S.K."/>
            <person name="Zeng Q."/>
            <person name="Dieguez-Uribeondo J."/>
            <person name="Russ C."/>
            <person name="Tyler B.M."/>
            <person name="van West P."/>
        </authorList>
    </citation>
    <scope>NUCLEOTIDE SEQUENCE [LARGE SCALE GENOMIC DNA]</scope>
    <source>
        <strain evidence="2 3">CBS 223.65</strain>
    </source>
</reference>
<gene>
    <name evidence="2" type="ORF">SPRG_01687</name>
</gene>
<keyword evidence="3" id="KW-1185">Reference proteome</keyword>
<dbReference type="VEuPathDB" id="FungiDB:SPRG_01687"/>
<dbReference type="AlphaFoldDB" id="A0A067CTI2"/>
<feature type="transmembrane region" description="Helical" evidence="1">
    <location>
        <begin position="777"/>
        <end position="798"/>
    </location>
</feature>
<dbReference type="Proteomes" id="UP000030745">
    <property type="component" value="Unassembled WGS sequence"/>
</dbReference>
<keyword evidence="1" id="KW-1133">Transmembrane helix</keyword>
<dbReference type="OrthoDB" id="77614at2759"/>
<keyword evidence="1" id="KW-0472">Membrane</keyword>
<sequence>MVAGSAVAQAIGAYGSWKDATRLLQELEDAYARTRSAADASRWVEATTEAIRWALATAARSSQQAQAHLHACLVQLAKGLSAPKLPAQAAPFVYATLLVQLLSTYPVLDGAGVVLAFCYLQHGQLDEAKVLLDGLQQASLHAYADEVCILHAALALICDGHDPQPALASLLTRIEAAPTPALSFWYVLLSIHARTPTTDLRHLLPHLEVAIAGDYQPVASCNLHAFVLAQGSGSFKAGDFREAGELLARAMQMDFDQPDAAFNYAMLLGKMGKAHEMQHMLELVLEAMVPPPPAALTITPRQTTVTRVRQHLVATSLENHEYATAKRVVEALTQARDLVEVASPFQLSQLIRDRIFVLLELDLHEDALEIADAALQRHFVELDPVVVLYKADALLCLGRIDECTWTMDRLDGLGAVESAPTLHAQVLNNHALTLACRGDVEGAVRKLHECRRLFPRCRHAAFNLTLLLWRKGDKAAACVVWLDHTAAVVDATVTRGVSVVAKPTTHVKSRSQGQVDPIQVAALDRLVRSFSNSEANVRVVQRALELGRHFADVMAAPKQGATTAVVSLATLFFALFLPQWSSTTSIVMLPSPIDPSLPFAAANATLHVGIWGACLAVTSNRPDATPFDPSAIYTCASLFGHTLVQVNCTSGRGVRKCSPTATESLPASLCSKTRHGAPLNWHQSLHATDPPVRDIRTYLDATCGSIGRVVVGTAGITLASASACTFCLLLDGLLCVCACTKRILRAAVASGYCTVLWGALLLGAWRTQVANLPNARFAFTVYAALSALCGFAITTYFIQCHATLVVPRPVKTMHTKLSRGSVYVDTRTGMHVLVEETISEPPSAYV</sequence>
<accession>A0A067CTI2</accession>
<evidence type="ECO:0000256" key="1">
    <source>
        <dbReference type="SAM" id="Phobius"/>
    </source>
</evidence>
<dbReference type="KEGG" id="spar:SPRG_01687"/>
<evidence type="ECO:0000313" key="3">
    <source>
        <dbReference type="Proteomes" id="UP000030745"/>
    </source>
</evidence>
<dbReference type="InterPro" id="IPR011990">
    <property type="entry name" value="TPR-like_helical_dom_sf"/>
</dbReference>
<feature type="transmembrane region" description="Helical" evidence="1">
    <location>
        <begin position="743"/>
        <end position="765"/>
    </location>
</feature>
<dbReference type="Gene3D" id="1.25.40.10">
    <property type="entry name" value="Tetratricopeptide repeat domain"/>
    <property type="match status" value="1"/>
</dbReference>
<dbReference type="SUPFAM" id="SSF48452">
    <property type="entry name" value="TPR-like"/>
    <property type="match status" value="1"/>
</dbReference>
<evidence type="ECO:0000313" key="2">
    <source>
        <dbReference type="EMBL" id="KDO33808.1"/>
    </source>
</evidence>
<keyword evidence="1" id="KW-0812">Transmembrane</keyword>
<dbReference type="GeneID" id="24124268"/>
<dbReference type="OMA" id="HEMQHML"/>